<keyword evidence="2" id="KW-0378">Hydrolase</keyword>
<gene>
    <name evidence="6" type="ORF">EV207_104164</name>
</gene>
<dbReference type="FunFam" id="3.20.20.80:FF:000004">
    <property type="entry name" value="Beta-glucosidase 6-phospho-beta-glucosidase"/>
    <property type="match status" value="1"/>
</dbReference>
<keyword evidence="3" id="KW-0326">Glycosidase</keyword>
<dbReference type="SUPFAM" id="SSF51445">
    <property type="entry name" value="(Trans)glycosidases"/>
    <property type="match status" value="1"/>
</dbReference>
<dbReference type="Pfam" id="PF00232">
    <property type="entry name" value="Glyco_hydro_1"/>
    <property type="match status" value="1"/>
</dbReference>
<evidence type="ECO:0000256" key="1">
    <source>
        <dbReference type="ARBA" id="ARBA00010838"/>
    </source>
</evidence>
<keyword evidence="7" id="KW-1185">Reference proteome</keyword>
<dbReference type="InterPro" id="IPR017853">
    <property type="entry name" value="GH"/>
</dbReference>
<evidence type="ECO:0000313" key="6">
    <source>
        <dbReference type="EMBL" id="TCP30985.1"/>
    </source>
</evidence>
<dbReference type="RefSeq" id="WP_132744325.1">
    <property type="nucleotide sequence ID" value="NZ_SLXK01000004.1"/>
</dbReference>
<evidence type="ECO:0000256" key="2">
    <source>
        <dbReference type="ARBA" id="ARBA00022801"/>
    </source>
</evidence>
<dbReference type="GO" id="GO:0005829">
    <property type="term" value="C:cytosol"/>
    <property type="evidence" value="ECO:0007669"/>
    <property type="project" value="TreeGrafter"/>
</dbReference>
<dbReference type="PRINTS" id="PR00131">
    <property type="entry name" value="GLHYDRLASE1"/>
</dbReference>
<dbReference type="AlphaFoldDB" id="A0A4R2PAR4"/>
<sequence length="466" mass="54810">MAKFYRFPKDFWWGSATSAEQTEGKGNTGKGVTNWEHWYAIEPNRFFNGVGPEITSDFFNQYKEDIRLLKETGHNSFRMSISWSRLIPDGFGEVNEAAVEFYNNVINELIQNNIKPFVGLFHFDMPYIMQERGGWESREVIDAYVHYAKVCFELFGDRVANWFTFNEPIVPVEGGYLYDFHYPNIVDFKRAAQVAFGTVLAHAKTVKAFKRLNLQSKIGIVLNLTPSYPRGNNEHDLKAANYADLFFNRSFLDPCVKGAYPQELIELLKEYDQLPVYTEEDLQIIKENTVQLLGVNYYQPRRVKAKMYKANEESPFLPEWFFDPYEMPGRKINPHRGWEIYEKGIYDILINLRDNYRNIECFISENGMGVENEQRFIENGQVNDHYRIQFIKGHLKYVHQALKEGSNVKGYHLWTAMDNWSWMNGYKNRYGLIRVDLDSMERSIKKSGEFFQELNDNNGFEMIKRK</sequence>
<protein>
    <submittedName>
        <fullName evidence="6">Aryl-phospho-beta-glucosidase</fullName>
    </submittedName>
</protein>
<dbReference type="InterPro" id="IPR018120">
    <property type="entry name" value="Glyco_hydro_1_AS"/>
</dbReference>
<dbReference type="Proteomes" id="UP000295416">
    <property type="component" value="Unassembled WGS sequence"/>
</dbReference>
<evidence type="ECO:0000256" key="3">
    <source>
        <dbReference type="ARBA" id="ARBA00023295"/>
    </source>
</evidence>
<dbReference type="PROSITE" id="PS00572">
    <property type="entry name" value="GLYCOSYL_HYDROL_F1_1"/>
    <property type="match status" value="1"/>
</dbReference>
<evidence type="ECO:0000256" key="5">
    <source>
        <dbReference type="RuleBase" id="RU003690"/>
    </source>
</evidence>
<dbReference type="OrthoDB" id="9765195at2"/>
<comment type="similarity">
    <text evidence="1 5">Belongs to the glycosyl hydrolase 1 family.</text>
</comment>
<feature type="active site" description="Nucleophile" evidence="4">
    <location>
        <position position="365"/>
    </location>
</feature>
<name>A0A4R2PAR4_9BACL</name>
<dbReference type="PANTHER" id="PTHR10353">
    <property type="entry name" value="GLYCOSYL HYDROLASE"/>
    <property type="match status" value="1"/>
</dbReference>
<reference evidence="6 7" key="1">
    <citation type="submission" date="2019-03" db="EMBL/GenBank/DDBJ databases">
        <title>Genomic Encyclopedia of Type Strains, Phase IV (KMG-IV): sequencing the most valuable type-strain genomes for metagenomic binning, comparative biology and taxonomic classification.</title>
        <authorList>
            <person name="Goeker M."/>
        </authorList>
    </citation>
    <scope>NUCLEOTIDE SEQUENCE [LARGE SCALE GENOMIC DNA]</scope>
    <source>
        <strain evidence="6 7">DSM 19377</strain>
    </source>
</reference>
<dbReference type="EMBL" id="SLXK01000004">
    <property type="protein sequence ID" value="TCP30985.1"/>
    <property type="molecule type" value="Genomic_DNA"/>
</dbReference>
<dbReference type="InterPro" id="IPR001360">
    <property type="entry name" value="Glyco_hydro_1"/>
</dbReference>
<accession>A0A4R2PAR4</accession>
<dbReference type="GO" id="GO:0016052">
    <property type="term" value="P:carbohydrate catabolic process"/>
    <property type="evidence" value="ECO:0007669"/>
    <property type="project" value="TreeGrafter"/>
</dbReference>
<proteinExistence type="inferred from homology"/>
<dbReference type="Gene3D" id="3.20.20.80">
    <property type="entry name" value="Glycosidases"/>
    <property type="match status" value="1"/>
</dbReference>
<evidence type="ECO:0000313" key="7">
    <source>
        <dbReference type="Proteomes" id="UP000295416"/>
    </source>
</evidence>
<dbReference type="PANTHER" id="PTHR10353:SF139">
    <property type="entry name" value="6-PHOSPHO-BETA-GLUCOSIDASE GMUD"/>
    <property type="match status" value="1"/>
</dbReference>
<organism evidence="6 7">
    <name type="scientific">Scopulibacillus darangshiensis</name>
    <dbReference type="NCBI Taxonomy" id="442528"/>
    <lineage>
        <taxon>Bacteria</taxon>
        <taxon>Bacillati</taxon>
        <taxon>Bacillota</taxon>
        <taxon>Bacilli</taxon>
        <taxon>Bacillales</taxon>
        <taxon>Sporolactobacillaceae</taxon>
        <taxon>Scopulibacillus</taxon>
    </lineage>
</organism>
<comment type="caution">
    <text evidence="6">The sequence shown here is derived from an EMBL/GenBank/DDBJ whole genome shotgun (WGS) entry which is preliminary data.</text>
</comment>
<dbReference type="GO" id="GO:0008422">
    <property type="term" value="F:beta-glucosidase activity"/>
    <property type="evidence" value="ECO:0007669"/>
    <property type="project" value="TreeGrafter"/>
</dbReference>
<evidence type="ECO:0000256" key="4">
    <source>
        <dbReference type="PROSITE-ProRule" id="PRU10055"/>
    </source>
</evidence>